<proteinExistence type="predicted"/>
<gene>
    <name evidence="1" type="ORF">LCGC14_0720350</name>
</gene>
<dbReference type="Pfam" id="PF03237">
    <property type="entry name" value="Terminase_6N"/>
    <property type="match status" value="1"/>
</dbReference>
<dbReference type="SUPFAM" id="SSF52540">
    <property type="entry name" value="P-loop containing nucleoside triphosphate hydrolases"/>
    <property type="match status" value="1"/>
</dbReference>
<protein>
    <submittedName>
        <fullName evidence="1">Uncharacterized protein</fullName>
    </submittedName>
</protein>
<dbReference type="EMBL" id="LAZR01001629">
    <property type="protein sequence ID" value="KKN41717.1"/>
    <property type="molecule type" value="Genomic_DNA"/>
</dbReference>
<evidence type="ECO:0000313" key="1">
    <source>
        <dbReference type="EMBL" id="KKN41717.1"/>
    </source>
</evidence>
<dbReference type="Gene3D" id="3.40.50.300">
    <property type="entry name" value="P-loop containing nucleotide triphosphate hydrolases"/>
    <property type="match status" value="1"/>
</dbReference>
<name>A0A0F9QXJ7_9ZZZZ</name>
<dbReference type="InterPro" id="IPR027417">
    <property type="entry name" value="P-loop_NTPase"/>
</dbReference>
<accession>A0A0F9QXJ7</accession>
<reference evidence="1" key="1">
    <citation type="journal article" date="2015" name="Nature">
        <title>Complex archaea that bridge the gap between prokaryotes and eukaryotes.</title>
        <authorList>
            <person name="Spang A."/>
            <person name="Saw J.H."/>
            <person name="Jorgensen S.L."/>
            <person name="Zaremba-Niedzwiedzka K."/>
            <person name="Martijn J."/>
            <person name="Lind A.E."/>
            <person name="van Eijk R."/>
            <person name="Schleper C."/>
            <person name="Guy L."/>
            <person name="Ettema T.J."/>
        </authorList>
    </citation>
    <scope>NUCLEOTIDE SEQUENCE</scope>
</reference>
<dbReference type="AlphaFoldDB" id="A0A0F9QXJ7"/>
<comment type="caution">
    <text evidence="1">The sequence shown here is derived from an EMBL/GenBank/DDBJ whole genome shotgun (WGS) entry which is preliminary data.</text>
</comment>
<sequence>MPKKKELDFKKVLQDMIRKAMKEPALAKTYINIFPLYARLYVEPHLNTVVNNLAIEYDDVIGKLVPKQLEIFDAMINDKFVSVFGSRKTGKTYLMALGILLLGTDRKMKVHILSSKKDTAAYLITMMAIIAEEYDLDIFKRISAEKCTFWNGTTVKIHANTLADTGTYEADILILDEAQEIDENVWGKIMPQLATGRDMYIWIMGTAKAGTMFHTFWTENKKFKKFMLHMKDASWVSEKQWQEIMAVMPERMVRQELMLKWVEAEGAYFSAEAIGRAFKDYKIADLKDYGEIVCTVDWGWGHEHAMYVLGIKDGIIYELESWSMQNAPRERILRQITKYWRKYRCLFILEGGQMVSSWIGYELDEKNIEFETSVFANFKELYWDNMEFVLDDNRIMLNNHRLKQQLLRYCGDKKEDDHVDSILHGIRYYVLKYLEKYYSDWFGDD</sequence>
<organism evidence="1">
    <name type="scientific">marine sediment metagenome</name>
    <dbReference type="NCBI Taxonomy" id="412755"/>
    <lineage>
        <taxon>unclassified sequences</taxon>
        <taxon>metagenomes</taxon>
        <taxon>ecological metagenomes</taxon>
    </lineage>
</organism>